<reference evidence="3" key="1">
    <citation type="submission" date="2023-07" db="EMBL/GenBank/DDBJ databases">
        <title>30 novel species of actinomycetes from the DSMZ collection.</title>
        <authorList>
            <person name="Nouioui I."/>
        </authorList>
    </citation>
    <scope>NUCLEOTIDE SEQUENCE [LARGE SCALE GENOMIC DNA]</scope>
    <source>
        <strain evidence="3">DSM 44743</strain>
    </source>
</reference>
<organism evidence="2 3">
    <name type="scientific">Nocardiopsis lambiniae</name>
    <dbReference type="NCBI Taxonomy" id="3075539"/>
    <lineage>
        <taxon>Bacteria</taxon>
        <taxon>Bacillati</taxon>
        <taxon>Actinomycetota</taxon>
        <taxon>Actinomycetes</taxon>
        <taxon>Streptosporangiales</taxon>
        <taxon>Nocardiopsidaceae</taxon>
        <taxon>Nocardiopsis</taxon>
    </lineage>
</organism>
<dbReference type="SUPFAM" id="SSF47413">
    <property type="entry name" value="lambda repressor-like DNA-binding domains"/>
    <property type="match status" value="1"/>
</dbReference>
<gene>
    <name evidence="2" type="ORF">RM479_12735</name>
</gene>
<dbReference type="SMART" id="SM00530">
    <property type="entry name" value="HTH_XRE"/>
    <property type="match status" value="1"/>
</dbReference>
<evidence type="ECO:0000313" key="2">
    <source>
        <dbReference type="EMBL" id="MDT0329279.1"/>
    </source>
</evidence>
<dbReference type="Pfam" id="PF13560">
    <property type="entry name" value="HTH_31"/>
    <property type="match status" value="1"/>
</dbReference>
<keyword evidence="3" id="KW-1185">Reference proteome</keyword>
<protein>
    <submittedName>
        <fullName evidence="2">Helix-turn-helix transcriptional regulator</fullName>
    </submittedName>
</protein>
<dbReference type="InterPro" id="IPR043917">
    <property type="entry name" value="DUF5753"/>
</dbReference>
<comment type="caution">
    <text evidence="2">The sequence shown here is derived from an EMBL/GenBank/DDBJ whole genome shotgun (WGS) entry which is preliminary data.</text>
</comment>
<feature type="domain" description="HTH cro/C1-type" evidence="1">
    <location>
        <begin position="15"/>
        <end position="71"/>
    </location>
</feature>
<evidence type="ECO:0000259" key="1">
    <source>
        <dbReference type="PROSITE" id="PS50943"/>
    </source>
</evidence>
<dbReference type="PROSITE" id="PS50943">
    <property type="entry name" value="HTH_CROC1"/>
    <property type="match status" value="1"/>
</dbReference>
<dbReference type="CDD" id="cd00093">
    <property type="entry name" value="HTH_XRE"/>
    <property type="match status" value="1"/>
</dbReference>
<name>A0ABU2M9D5_9ACTN</name>
<sequence>MTDYQTARASLGVRLRELREEAGLSGRELAARLSWHPSKVSKLEHGKQTASLEDLRSWARVCGRSEAAEGLSAQLRSLETHYASWRRRLVGGHEPLQRSYSPLDAATHRFRILETACVPGLLQTPDYATFMFRRGVRHHRTPEDIDKAVSARMDRQGILDASGKRFEILIWEPALRIRLGPDPVMAGQLSRIASEITRCRADIGVIPMGASMDVVPSHGFWIFDERQVLVETIGAELSLTEDLATGPYRRAFAELSAAALRGPRAVRLVQTIGRDLST</sequence>
<proteinExistence type="predicted"/>
<dbReference type="InterPro" id="IPR010982">
    <property type="entry name" value="Lambda_DNA-bd_dom_sf"/>
</dbReference>
<dbReference type="Gene3D" id="1.10.260.40">
    <property type="entry name" value="lambda repressor-like DNA-binding domains"/>
    <property type="match status" value="1"/>
</dbReference>
<dbReference type="EMBL" id="JAVREP010000007">
    <property type="protein sequence ID" value="MDT0329279.1"/>
    <property type="molecule type" value="Genomic_DNA"/>
</dbReference>
<evidence type="ECO:0000313" key="3">
    <source>
        <dbReference type="Proteomes" id="UP001183390"/>
    </source>
</evidence>
<accession>A0ABU2M9D5</accession>
<dbReference type="InterPro" id="IPR001387">
    <property type="entry name" value="Cro/C1-type_HTH"/>
</dbReference>
<dbReference type="Pfam" id="PF19054">
    <property type="entry name" value="DUF5753"/>
    <property type="match status" value="1"/>
</dbReference>
<dbReference type="RefSeq" id="WP_311511936.1">
    <property type="nucleotide sequence ID" value="NZ_JAVREP010000007.1"/>
</dbReference>
<dbReference type="Proteomes" id="UP001183390">
    <property type="component" value="Unassembled WGS sequence"/>
</dbReference>